<keyword evidence="2" id="KW-0805">Transcription regulation</keyword>
<dbReference type="PANTHER" id="PTHR43214:SF24">
    <property type="entry name" value="TRANSCRIPTIONAL REGULATORY PROTEIN NARL-RELATED"/>
    <property type="match status" value="1"/>
</dbReference>
<evidence type="ECO:0000259" key="6">
    <source>
        <dbReference type="PROSITE" id="PS50043"/>
    </source>
</evidence>
<dbReference type="InterPro" id="IPR058245">
    <property type="entry name" value="NreC/VraR/RcsB-like_REC"/>
</dbReference>
<evidence type="ECO:0000256" key="1">
    <source>
        <dbReference type="ARBA" id="ARBA00022553"/>
    </source>
</evidence>
<keyword evidence="4" id="KW-0804">Transcription</keyword>
<dbReference type="SUPFAM" id="SSF46894">
    <property type="entry name" value="C-terminal effector domain of the bipartite response regulators"/>
    <property type="match status" value="1"/>
</dbReference>
<keyword evidence="1 5" id="KW-0597">Phosphoprotein</keyword>
<dbReference type="GO" id="GO:0006355">
    <property type="term" value="P:regulation of DNA-templated transcription"/>
    <property type="evidence" value="ECO:0007669"/>
    <property type="project" value="InterPro"/>
</dbReference>
<dbReference type="AlphaFoldDB" id="A0A8J4A7J7"/>
<dbReference type="InterPro" id="IPR039420">
    <property type="entry name" value="WalR-like"/>
</dbReference>
<comment type="caution">
    <text evidence="8">The sequence shown here is derived from an EMBL/GenBank/DDBJ whole genome shotgun (WGS) entry which is preliminary data.</text>
</comment>
<name>A0A8J4A7J7_9ACTN</name>
<dbReference type="PANTHER" id="PTHR43214">
    <property type="entry name" value="TWO-COMPONENT RESPONSE REGULATOR"/>
    <property type="match status" value="1"/>
</dbReference>
<organism evidence="8 9">
    <name type="scientific">Actinocatenispora comari</name>
    <dbReference type="NCBI Taxonomy" id="2807577"/>
    <lineage>
        <taxon>Bacteria</taxon>
        <taxon>Bacillati</taxon>
        <taxon>Actinomycetota</taxon>
        <taxon>Actinomycetes</taxon>
        <taxon>Micromonosporales</taxon>
        <taxon>Micromonosporaceae</taxon>
        <taxon>Actinocatenispora</taxon>
    </lineage>
</organism>
<dbReference type="CDD" id="cd17535">
    <property type="entry name" value="REC_NarL-like"/>
    <property type="match status" value="1"/>
</dbReference>
<dbReference type="InterPro" id="IPR011006">
    <property type="entry name" value="CheY-like_superfamily"/>
</dbReference>
<gene>
    <name evidence="8" type="ORF">NUM_09190</name>
</gene>
<dbReference type="Pfam" id="PF00196">
    <property type="entry name" value="GerE"/>
    <property type="match status" value="1"/>
</dbReference>
<reference evidence="9" key="1">
    <citation type="journal article" date="2021" name="Int. J. Syst. Evol. Microbiol.">
        <title>Actinocatenispora comari sp. nov., an endophytic actinomycete isolated from aerial parts of Comarum salesowianum.</title>
        <authorList>
            <person name="Oyunbileg N."/>
            <person name="Iizaka Y."/>
            <person name="Hamada M."/>
            <person name="Davaapurev B.O."/>
            <person name="Fukumoto A."/>
            <person name="Tsetseg B."/>
            <person name="Kato F."/>
            <person name="Tamura T."/>
            <person name="Batkhuu J."/>
            <person name="Anzai Y."/>
        </authorList>
    </citation>
    <scope>NUCLEOTIDE SEQUENCE [LARGE SCALE GENOMIC DNA]</scope>
    <source>
        <strain evidence="9">NUM-2625</strain>
    </source>
</reference>
<accession>A0A8J4A7J7</accession>
<dbReference type="GO" id="GO:0003677">
    <property type="term" value="F:DNA binding"/>
    <property type="evidence" value="ECO:0007669"/>
    <property type="project" value="UniProtKB-KW"/>
</dbReference>
<dbReference type="SUPFAM" id="SSF52172">
    <property type="entry name" value="CheY-like"/>
    <property type="match status" value="1"/>
</dbReference>
<feature type="domain" description="HTH luxR-type" evidence="6">
    <location>
        <begin position="138"/>
        <end position="203"/>
    </location>
</feature>
<dbReference type="RefSeq" id="WP_207123276.1">
    <property type="nucleotide sequence ID" value="NZ_BOPO01000008.1"/>
</dbReference>
<dbReference type="PRINTS" id="PR00038">
    <property type="entry name" value="HTHLUXR"/>
</dbReference>
<dbReference type="SMART" id="SM00421">
    <property type="entry name" value="HTH_LUXR"/>
    <property type="match status" value="1"/>
</dbReference>
<evidence type="ECO:0000256" key="5">
    <source>
        <dbReference type="PROSITE-ProRule" id="PRU00169"/>
    </source>
</evidence>
<evidence type="ECO:0000313" key="9">
    <source>
        <dbReference type="Proteomes" id="UP000614996"/>
    </source>
</evidence>
<evidence type="ECO:0000256" key="4">
    <source>
        <dbReference type="ARBA" id="ARBA00023163"/>
    </source>
</evidence>
<sequence>MIRVLLVDDHPVVRGGLRAALAADPEIAVVGEAATGADGVDQAAALHPDVVLMDLALGPGIDGAEATARIRRLPDPPRVLVLTTYDRDADILPAIAAGAAGYLLKDATPEQLLTAVHDTAAGRTVLAPSVATRLVERTRTPAPALTRRETQILGMVADGLSNQAIGRRLFITEATVKSHLVQVYAKLRADNRTGAVAEARRRGIL</sequence>
<evidence type="ECO:0000313" key="8">
    <source>
        <dbReference type="EMBL" id="GIL25665.1"/>
    </source>
</evidence>
<keyword evidence="9" id="KW-1185">Reference proteome</keyword>
<evidence type="ECO:0000259" key="7">
    <source>
        <dbReference type="PROSITE" id="PS50110"/>
    </source>
</evidence>
<dbReference type="EMBL" id="BOPO01000008">
    <property type="protein sequence ID" value="GIL25665.1"/>
    <property type="molecule type" value="Genomic_DNA"/>
</dbReference>
<dbReference type="InterPro" id="IPR001789">
    <property type="entry name" value="Sig_transdc_resp-reg_receiver"/>
</dbReference>
<evidence type="ECO:0000256" key="3">
    <source>
        <dbReference type="ARBA" id="ARBA00023125"/>
    </source>
</evidence>
<keyword evidence="3 8" id="KW-0238">DNA-binding</keyword>
<evidence type="ECO:0000256" key="2">
    <source>
        <dbReference type="ARBA" id="ARBA00023015"/>
    </source>
</evidence>
<proteinExistence type="predicted"/>
<feature type="modified residue" description="4-aspartylphosphate" evidence="5">
    <location>
        <position position="54"/>
    </location>
</feature>
<dbReference type="CDD" id="cd06170">
    <property type="entry name" value="LuxR_C_like"/>
    <property type="match status" value="1"/>
</dbReference>
<dbReference type="Pfam" id="PF00072">
    <property type="entry name" value="Response_reg"/>
    <property type="match status" value="1"/>
</dbReference>
<dbReference type="Proteomes" id="UP000614996">
    <property type="component" value="Unassembled WGS sequence"/>
</dbReference>
<dbReference type="PROSITE" id="PS50110">
    <property type="entry name" value="RESPONSE_REGULATORY"/>
    <property type="match status" value="1"/>
</dbReference>
<dbReference type="PROSITE" id="PS50043">
    <property type="entry name" value="HTH_LUXR_2"/>
    <property type="match status" value="1"/>
</dbReference>
<dbReference type="InterPro" id="IPR000792">
    <property type="entry name" value="Tscrpt_reg_LuxR_C"/>
</dbReference>
<dbReference type="SMART" id="SM00448">
    <property type="entry name" value="REC"/>
    <property type="match status" value="1"/>
</dbReference>
<dbReference type="Gene3D" id="3.40.50.2300">
    <property type="match status" value="1"/>
</dbReference>
<protein>
    <submittedName>
        <fullName evidence="8">DNA-binding response regulator</fullName>
    </submittedName>
</protein>
<dbReference type="InterPro" id="IPR016032">
    <property type="entry name" value="Sig_transdc_resp-reg_C-effctor"/>
</dbReference>
<feature type="domain" description="Response regulatory" evidence="7">
    <location>
        <begin position="3"/>
        <end position="120"/>
    </location>
</feature>
<dbReference type="GO" id="GO:0000160">
    <property type="term" value="P:phosphorelay signal transduction system"/>
    <property type="evidence" value="ECO:0007669"/>
    <property type="project" value="InterPro"/>
</dbReference>